<dbReference type="Proteomes" id="UP000066042">
    <property type="component" value="Chromosome"/>
</dbReference>
<sequence length="143" mass="15626">MMFIASIILIGIALVVPSYFEENKDMTVVSYVRASASRACDYLNMGVLTDDPRYSPLNSALETLNGLNPNLRVLKIETSQINDTITITVVLTTPYSAINNETLASAVENFIVRDLNMTTNLILSNGTLFYGDTAVNIAVRVEG</sequence>
<organism evidence="1 2">
    <name type="scientific">Thermococcus barophilus</name>
    <dbReference type="NCBI Taxonomy" id="55802"/>
    <lineage>
        <taxon>Archaea</taxon>
        <taxon>Methanobacteriati</taxon>
        <taxon>Methanobacteriota</taxon>
        <taxon>Thermococci</taxon>
        <taxon>Thermococcales</taxon>
        <taxon>Thermococcaceae</taxon>
        <taxon>Thermococcus</taxon>
    </lineage>
</organism>
<proteinExistence type="predicted"/>
<dbReference type="EMBL" id="CP013050">
    <property type="protein sequence ID" value="ALM76309.1"/>
    <property type="molecule type" value="Genomic_DNA"/>
</dbReference>
<evidence type="ECO:0000313" key="2">
    <source>
        <dbReference type="Proteomes" id="UP000066042"/>
    </source>
</evidence>
<dbReference type="STRING" id="55802.TBCH5v1_2418"/>
<protein>
    <submittedName>
        <fullName evidence="1">Uncharacterized protein</fullName>
    </submittedName>
</protein>
<gene>
    <name evidence="1" type="ORF">TBCH5v1_2418</name>
</gene>
<name>A0A0S1XER0_THEBA</name>
<dbReference type="AlphaFoldDB" id="A0A0S1XER0"/>
<reference evidence="1 2" key="1">
    <citation type="journal article" date="2016" name="Genome Announc.">
        <title>Complete genome sequence of the hyperthermophilic and piezophilic archaeon Thermococcus barophilus Ch5, capable of growth at the expense of hydrogenogenesis from carbon monoxide and formate.</title>
        <authorList>
            <person name="Oger P."/>
            <person name="Sokolova T.G."/>
            <person name="Kozhevnikova D.A."/>
            <person name="Taranov E.A."/>
            <person name="Vannier P."/>
            <person name="Lee H.S."/>
            <person name="Kwon K.K."/>
            <person name="Kang S.G."/>
            <person name="Lee J.H."/>
            <person name="Bonch-Osmolovskaya E.A."/>
            <person name="Lebedinsky A.V."/>
        </authorList>
    </citation>
    <scope>NUCLEOTIDE SEQUENCE [LARGE SCALE GENOMIC DNA]</scope>
    <source>
        <strain evidence="2">Ch5</strain>
    </source>
</reference>
<evidence type="ECO:0000313" key="1">
    <source>
        <dbReference type="EMBL" id="ALM76309.1"/>
    </source>
</evidence>
<dbReference type="PATRIC" id="fig|55802.8.peg.2400"/>
<accession>A0A0S1XER0</accession>